<dbReference type="EMBL" id="PYAT01000005">
    <property type="protein sequence ID" value="PSL40311.1"/>
    <property type="molecule type" value="Genomic_DNA"/>
</dbReference>
<gene>
    <name evidence="6" type="ORF">B0H99_10588</name>
</gene>
<dbReference type="InterPro" id="IPR023753">
    <property type="entry name" value="FAD/NAD-binding_dom"/>
</dbReference>
<accession>A0A2P8H276</accession>
<dbReference type="PANTHER" id="PTHR48105">
    <property type="entry name" value="THIOREDOXIN REDUCTASE 1-RELATED-RELATED"/>
    <property type="match status" value="1"/>
</dbReference>
<keyword evidence="7" id="KW-1185">Reference proteome</keyword>
<dbReference type="AlphaFoldDB" id="A0A2P8H276"/>
<protein>
    <submittedName>
        <fullName evidence="6">Thioredoxin reductase</fullName>
    </submittedName>
</protein>
<proteinExistence type="predicted"/>
<evidence type="ECO:0000259" key="5">
    <source>
        <dbReference type="Pfam" id="PF07992"/>
    </source>
</evidence>
<comment type="subunit">
    <text evidence="2">Homodimer.</text>
</comment>
<comment type="caution">
    <text evidence="6">The sequence shown here is derived from an EMBL/GenBank/DDBJ whole genome shotgun (WGS) entry which is preliminary data.</text>
</comment>
<dbReference type="Pfam" id="PF07992">
    <property type="entry name" value="Pyr_redox_2"/>
    <property type="match status" value="1"/>
</dbReference>
<name>A0A2P8H276_9BACL</name>
<evidence type="ECO:0000256" key="2">
    <source>
        <dbReference type="ARBA" id="ARBA00011738"/>
    </source>
</evidence>
<dbReference type="InterPro" id="IPR036188">
    <property type="entry name" value="FAD/NAD-bd_sf"/>
</dbReference>
<reference evidence="6 7" key="1">
    <citation type="submission" date="2018-03" db="EMBL/GenBank/DDBJ databases">
        <title>Genomic Encyclopedia of Type Strains, Phase III (KMG-III): the genomes of soil and plant-associated and newly described type strains.</title>
        <authorList>
            <person name="Whitman W."/>
        </authorList>
    </citation>
    <scope>NUCLEOTIDE SEQUENCE [LARGE SCALE GENOMIC DNA]</scope>
    <source>
        <strain evidence="6 7">CGMCC 1.12259</strain>
    </source>
</reference>
<dbReference type="InterPro" id="IPR050097">
    <property type="entry name" value="Ferredoxin-NADP_redctase_2"/>
</dbReference>
<dbReference type="GO" id="GO:0016491">
    <property type="term" value="F:oxidoreductase activity"/>
    <property type="evidence" value="ECO:0007669"/>
    <property type="project" value="UniProtKB-KW"/>
</dbReference>
<evidence type="ECO:0000256" key="4">
    <source>
        <dbReference type="ARBA" id="ARBA00023002"/>
    </source>
</evidence>
<evidence type="ECO:0000256" key="1">
    <source>
        <dbReference type="ARBA" id="ARBA00001974"/>
    </source>
</evidence>
<sequence length="309" mass="34082">MRRMDVMIYDCAIIGGGPAGLNAALVLGRSRRKTVLFDDDNGRNLVTRESHGFITRDGIQPEELKKLARQDIAKYDSVELKKKKIVRVERLSETHYELTTDEGETFHSIKIILAAGVKEKLPNIPDIEKFYGTSLYSCPYCDGWELKDQPLAIIADKNVYALAKKVYTWSEDLAVFTNGMGRLEEEEKASLAKHGIKVYEDIISGLEGGNGQLRSVRLEDGTLIDRVGGFTTPLWNHSTSFADELGCEQNSYGGIKTDEYGRTNVWNVYAAGDASLIVPSQLVIAAGEGSAAAIGVNGDLSNEYFDSEE</sequence>
<comment type="cofactor">
    <cofactor evidence="1">
        <name>FAD</name>
        <dbReference type="ChEBI" id="CHEBI:57692"/>
    </cofactor>
</comment>
<feature type="domain" description="FAD/NAD(P)-binding" evidence="5">
    <location>
        <begin position="9"/>
        <end position="289"/>
    </location>
</feature>
<evidence type="ECO:0000256" key="3">
    <source>
        <dbReference type="ARBA" id="ARBA00022630"/>
    </source>
</evidence>
<dbReference type="Proteomes" id="UP000242682">
    <property type="component" value="Unassembled WGS sequence"/>
</dbReference>
<evidence type="ECO:0000313" key="6">
    <source>
        <dbReference type="EMBL" id="PSL40311.1"/>
    </source>
</evidence>
<dbReference type="Gene3D" id="3.50.50.60">
    <property type="entry name" value="FAD/NAD(P)-binding domain"/>
    <property type="match status" value="2"/>
</dbReference>
<evidence type="ECO:0000313" key="7">
    <source>
        <dbReference type="Proteomes" id="UP000242682"/>
    </source>
</evidence>
<keyword evidence="3" id="KW-0285">Flavoprotein</keyword>
<dbReference type="PRINTS" id="PR00469">
    <property type="entry name" value="PNDRDTASEII"/>
</dbReference>
<dbReference type="PRINTS" id="PR00368">
    <property type="entry name" value="FADPNR"/>
</dbReference>
<keyword evidence="4" id="KW-0560">Oxidoreductase</keyword>
<dbReference type="SUPFAM" id="SSF51905">
    <property type="entry name" value="FAD/NAD(P)-binding domain"/>
    <property type="match status" value="1"/>
</dbReference>
<organism evidence="6 7">
    <name type="scientific">Planomicrobium soli</name>
    <dbReference type="NCBI Taxonomy" id="1176648"/>
    <lineage>
        <taxon>Bacteria</taxon>
        <taxon>Bacillati</taxon>
        <taxon>Bacillota</taxon>
        <taxon>Bacilli</taxon>
        <taxon>Bacillales</taxon>
        <taxon>Caryophanaceae</taxon>
        <taxon>Planomicrobium</taxon>
    </lineage>
</organism>